<accession>A0A4P9WUR1</accession>
<feature type="region of interest" description="Disordered" evidence="1">
    <location>
        <begin position="68"/>
        <end position="98"/>
    </location>
</feature>
<sequence length="198" mass="20592">MRDAGRLGHNADTDGGACRYAATPLAATHGSGDPVDGRAADQCATDGVTLCPTDDACAGHERNSHHGLAAGDGHADFGERGTVGPATHGPSVFAPGRDELNEHSSIRKYDEHPSGGDAVITCECDTPRPLRDRFSVLEFAAEARLRRDGRRLESLPAAPDAAAVCDAPTTATTNICHLDAFAAESQCHPSKCDAVSVH</sequence>
<dbReference type="Proteomes" id="UP000268535">
    <property type="component" value="Unassembled WGS sequence"/>
</dbReference>
<dbReference type="AlphaFoldDB" id="A0A4P9WUR1"/>
<evidence type="ECO:0000313" key="2">
    <source>
        <dbReference type="EMBL" id="RKO97111.1"/>
    </source>
</evidence>
<evidence type="ECO:0000313" key="3">
    <source>
        <dbReference type="Proteomes" id="UP000268535"/>
    </source>
</evidence>
<gene>
    <name evidence="2" type="ORF">CAUPRSCDRAFT_11202</name>
</gene>
<organism evidence="2 3">
    <name type="scientific">Caulochytrium protostelioides</name>
    <dbReference type="NCBI Taxonomy" id="1555241"/>
    <lineage>
        <taxon>Eukaryota</taxon>
        <taxon>Fungi</taxon>
        <taxon>Fungi incertae sedis</taxon>
        <taxon>Chytridiomycota</taxon>
        <taxon>Chytridiomycota incertae sedis</taxon>
        <taxon>Chytridiomycetes</taxon>
        <taxon>Caulochytriales</taxon>
        <taxon>Caulochytriaceae</taxon>
        <taxon>Caulochytrium</taxon>
    </lineage>
</organism>
<dbReference type="EMBL" id="ML009409">
    <property type="protein sequence ID" value="RKO97111.1"/>
    <property type="molecule type" value="Genomic_DNA"/>
</dbReference>
<evidence type="ECO:0000256" key="1">
    <source>
        <dbReference type="SAM" id="MobiDB-lite"/>
    </source>
</evidence>
<reference evidence="3" key="1">
    <citation type="journal article" date="2018" name="Nat. Microbiol.">
        <title>Leveraging single-cell genomics to expand the fungal tree of life.</title>
        <authorList>
            <person name="Ahrendt S.R."/>
            <person name="Quandt C.A."/>
            <person name="Ciobanu D."/>
            <person name="Clum A."/>
            <person name="Salamov A."/>
            <person name="Andreopoulos B."/>
            <person name="Cheng J.F."/>
            <person name="Woyke T."/>
            <person name="Pelin A."/>
            <person name="Henrissat B."/>
            <person name="Reynolds N.K."/>
            <person name="Benny G.L."/>
            <person name="Smith M.E."/>
            <person name="James T.Y."/>
            <person name="Grigoriev I.V."/>
        </authorList>
    </citation>
    <scope>NUCLEOTIDE SEQUENCE [LARGE SCALE GENOMIC DNA]</scope>
    <source>
        <strain evidence="3">ATCC 52028</strain>
    </source>
</reference>
<proteinExistence type="predicted"/>
<protein>
    <submittedName>
        <fullName evidence="2">Uncharacterized protein</fullName>
    </submittedName>
</protein>
<name>A0A4P9WUR1_9FUNG</name>